<evidence type="ECO:0000256" key="11">
    <source>
        <dbReference type="SAM" id="MobiDB-lite"/>
    </source>
</evidence>
<dbReference type="GO" id="GO:0051119">
    <property type="term" value="F:sugar transmembrane transporter activity"/>
    <property type="evidence" value="ECO:0007669"/>
    <property type="project" value="InterPro"/>
</dbReference>
<feature type="transmembrane region" description="Helical" evidence="10">
    <location>
        <begin position="166"/>
        <end position="188"/>
    </location>
</feature>
<evidence type="ECO:0000256" key="6">
    <source>
        <dbReference type="ARBA" id="ARBA00022692"/>
    </source>
</evidence>
<evidence type="ECO:0000256" key="5">
    <source>
        <dbReference type="ARBA" id="ARBA00022597"/>
    </source>
</evidence>
<feature type="transmembrane region" description="Helical" evidence="10">
    <location>
        <begin position="107"/>
        <end position="127"/>
    </location>
</feature>
<dbReference type="GO" id="GO:0005886">
    <property type="term" value="C:plasma membrane"/>
    <property type="evidence" value="ECO:0007669"/>
    <property type="project" value="UniProtKB-SubCell"/>
</dbReference>
<sequence length="289" mass="32213">MAMAMANHHTLGLIFGILGNIISFLVYFAPAPTFYRIYKRKSAEGFHSLPYIVALFSAMLWLYYALLKKDAFLLITINCFGCAIESFYILLYFFYAPMQAKKQTLKVVISLNVGVFSILVVLIQFLLKGSNRINVFGWICASFSVAVFAAPLSIVAKVIRTKSVEFMPFSLSFFLTLSAIMWFAYGLLKNDPCVAIPNILGFILGLVQMVLYGFYRNAGKEKMEKKLPEHIIDMVMLSTLGTSDIHPIGAQQNGIKKSGSEDVKDDEETGNREKSTENSGELQPNGSTV</sequence>
<dbReference type="Gene3D" id="1.20.1280.290">
    <property type="match status" value="2"/>
</dbReference>
<evidence type="ECO:0000256" key="2">
    <source>
        <dbReference type="ARBA" id="ARBA00007809"/>
    </source>
</evidence>
<dbReference type="EMBL" id="QGNW01000220">
    <property type="protein sequence ID" value="RVW84085.1"/>
    <property type="molecule type" value="Genomic_DNA"/>
</dbReference>
<name>A0A438HHY0_VITVI</name>
<feature type="transmembrane region" description="Helical" evidence="10">
    <location>
        <begin position="194"/>
        <end position="215"/>
    </location>
</feature>
<dbReference type="InterPro" id="IPR004316">
    <property type="entry name" value="SWEET_rpt"/>
</dbReference>
<evidence type="ECO:0000256" key="9">
    <source>
        <dbReference type="ARBA" id="ARBA00023136"/>
    </source>
</evidence>
<dbReference type="SMR" id="A0A438HHY0"/>
<dbReference type="FunFam" id="1.20.1280.290:FF:000001">
    <property type="entry name" value="Bidirectional sugar transporter SWEET"/>
    <property type="match status" value="1"/>
</dbReference>
<keyword evidence="9 10" id="KW-0472">Membrane</keyword>
<dbReference type="GO" id="GO:0008515">
    <property type="term" value="F:sucrose transmembrane transporter activity"/>
    <property type="evidence" value="ECO:0007669"/>
    <property type="project" value="UniProtKB-ARBA"/>
</dbReference>
<evidence type="ECO:0000256" key="8">
    <source>
        <dbReference type="ARBA" id="ARBA00022989"/>
    </source>
</evidence>
<comment type="caution">
    <text evidence="12">The sequence shown here is derived from an EMBL/GenBank/DDBJ whole genome shotgun (WGS) entry which is preliminary data.</text>
</comment>
<evidence type="ECO:0000256" key="1">
    <source>
        <dbReference type="ARBA" id="ARBA00004651"/>
    </source>
</evidence>
<protein>
    <recommendedName>
        <fullName evidence="10">Bidirectional sugar transporter SWEET</fullName>
    </recommendedName>
</protein>
<proteinExistence type="inferred from homology"/>
<keyword evidence="6 10" id="KW-0812">Transmembrane</keyword>
<feature type="region of interest" description="Disordered" evidence="11">
    <location>
        <begin position="249"/>
        <end position="289"/>
    </location>
</feature>
<keyword evidence="5 10" id="KW-0762">Sugar transport</keyword>
<evidence type="ECO:0000256" key="10">
    <source>
        <dbReference type="RuleBase" id="RU910715"/>
    </source>
</evidence>
<evidence type="ECO:0000256" key="7">
    <source>
        <dbReference type="ARBA" id="ARBA00022737"/>
    </source>
</evidence>
<reference evidence="12 13" key="1">
    <citation type="journal article" date="2018" name="PLoS Genet.">
        <title>Population sequencing reveals clonal diversity and ancestral inbreeding in the grapevine cultivar Chardonnay.</title>
        <authorList>
            <person name="Roach M.J."/>
            <person name="Johnson D.L."/>
            <person name="Bohlmann J."/>
            <person name="van Vuuren H.J."/>
            <person name="Jones S.J."/>
            <person name="Pretorius I.S."/>
            <person name="Schmidt S.A."/>
            <person name="Borneman A.R."/>
        </authorList>
    </citation>
    <scope>NUCLEOTIDE SEQUENCE [LARGE SCALE GENOMIC DNA]</scope>
    <source>
        <strain evidence="13">cv. Chardonnay</strain>
        <tissue evidence="12">Leaf</tissue>
    </source>
</reference>
<gene>
    <name evidence="12" type="primary">SWEET15_1</name>
    <name evidence="12" type="ORF">CK203_040554</name>
</gene>
<dbReference type="InterPro" id="IPR047664">
    <property type="entry name" value="SWEET"/>
</dbReference>
<dbReference type="Pfam" id="PF03083">
    <property type="entry name" value="MtN3_slv"/>
    <property type="match status" value="2"/>
</dbReference>
<evidence type="ECO:0000313" key="12">
    <source>
        <dbReference type="EMBL" id="RVW84085.1"/>
    </source>
</evidence>
<dbReference type="AlphaFoldDB" id="A0A438HHY0"/>
<keyword evidence="4" id="KW-1003">Cell membrane</keyword>
<feature type="transmembrane region" description="Helical" evidence="10">
    <location>
        <begin position="72"/>
        <end position="95"/>
    </location>
</feature>
<dbReference type="PANTHER" id="PTHR10791:SF222">
    <property type="entry name" value="BIDIRECTIONAL SUGAR TRANSPORTER SWEET15"/>
    <property type="match status" value="1"/>
</dbReference>
<keyword evidence="3 10" id="KW-0813">Transport</keyword>
<dbReference type="Proteomes" id="UP000288805">
    <property type="component" value="Unassembled WGS sequence"/>
</dbReference>
<comment type="function">
    <text evidence="10">Mediates both low-affinity uptake and efflux of sugar across the membrane.</text>
</comment>
<evidence type="ECO:0000313" key="13">
    <source>
        <dbReference type="Proteomes" id="UP000288805"/>
    </source>
</evidence>
<dbReference type="PANTHER" id="PTHR10791">
    <property type="entry name" value="RAG1-ACTIVATING PROTEIN 1"/>
    <property type="match status" value="1"/>
</dbReference>
<comment type="similarity">
    <text evidence="2 10">Belongs to the SWEET sugar transporter family.</text>
</comment>
<feature type="transmembrane region" description="Helical" evidence="10">
    <location>
        <begin position="49"/>
        <end position="66"/>
    </location>
</feature>
<feature type="transmembrane region" description="Helical" evidence="10">
    <location>
        <begin position="12"/>
        <end position="29"/>
    </location>
</feature>
<feature type="compositionally biased region" description="Polar residues" evidence="11">
    <location>
        <begin position="277"/>
        <end position="289"/>
    </location>
</feature>
<keyword evidence="8 10" id="KW-1133">Transmembrane helix</keyword>
<dbReference type="FunFam" id="1.20.1280.290:FF:000003">
    <property type="entry name" value="Bidirectional sugar transporter SWEET"/>
    <property type="match status" value="1"/>
</dbReference>
<keyword evidence="7" id="KW-0677">Repeat</keyword>
<feature type="transmembrane region" description="Helical" evidence="10">
    <location>
        <begin position="133"/>
        <end position="154"/>
    </location>
</feature>
<comment type="subcellular location">
    <subcellularLocation>
        <location evidence="1 10">Cell membrane</location>
        <topology evidence="1 10">Multi-pass membrane protein</topology>
    </subcellularLocation>
</comment>
<organism evidence="12 13">
    <name type="scientific">Vitis vinifera</name>
    <name type="common">Grape</name>
    <dbReference type="NCBI Taxonomy" id="29760"/>
    <lineage>
        <taxon>Eukaryota</taxon>
        <taxon>Viridiplantae</taxon>
        <taxon>Streptophyta</taxon>
        <taxon>Embryophyta</taxon>
        <taxon>Tracheophyta</taxon>
        <taxon>Spermatophyta</taxon>
        <taxon>Magnoliopsida</taxon>
        <taxon>eudicotyledons</taxon>
        <taxon>Gunneridae</taxon>
        <taxon>Pentapetalae</taxon>
        <taxon>rosids</taxon>
        <taxon>Vitales</taxon>
        <taxon>Vitaceae</taxon>
        <taxon>Viteae</taxon>
        <taxon>Vitis</taxon>
    </lineage>
</organism>
<accession>A0A438HHY0</accession>
<evidence type="ECO:0000256" key="4">
    <source>
        <dbReference type="ARBA" id="ARBA00022475"/>
    </source>
</evidence>
<evidence type="ECO:0000256" key="3">
    <source>
        <dbReference type="ARBA" id="ARBA00022448"/>
    </source>
</evidence>